<comment type="caution">
    <text evidence="1">The sequence shown here is derived from an EMBL/GenBank/DDBJ whole genome shotgun (WGS) entry which is preliminary data.</text>
</comment>
<dbReference type="AlphaFoldDB" id="A0AAV4UIY3"/>
<dbReference type="Proteomes" id="UP001054945">
    <property type="component" value="Unassembled WGS sequence"/>
</dbReference>
<proteinExistence type="predicted"/>
<sequence>MYPEILQLLSVLHKVLPSIKELCSWNANGLLNKISDLQVFADQHSPDVILVQETHIIPGINSPNLPNYIFYRNDFYPL</sequence>
<gene>
    <name evidence="1" type="ORF">CEXT_38731</name>
</gene>
<evidence type="ECO:0000313" key="2">
    <source>
        <dbReference type="Proteomes" id="UP001054945"/>
    </source>
</evidence>
<protein>
    <recommendedName>
        <fullName evidence="3">Endonuclease/exonuclease/phosphatase domain-containing protein</fullName>
    </recommendedName>
</protein>
<organism evidence="1 2">
    <name type="scientific">Caerostris extrusa</name>
    <name type="common">Bark spider</name>
    <name type="synonym">Caerostris bankana</name>
    <dbReference type="NCBI Taxonomy" id="172846"/>
    <lineage>
        <taxon>Eukaryota</taxon>
        <taxon>Metazoa</taxon>
        <taxon>Ecdysozoa</taxon>
        <taxon>Arthropoda</taxon>
        <taxon>Chelicerata</taxon>
        <taxon>Arachnida</taxon>
        <taxon>Araneae</taxon>
        <taxon>Araneomorphae</taxon>
        <taxon>Entelegynae</taxon>
        <taxon>Araneoidea</taxon>
        <taxon>Araneidae</taxon>
        <taxon>Caerostris</taxon>
    </lineage>
</organism>
<reference evidence="1 2" key="1">
    <citation type="submission" date="2021-06" db="EMBL/GenBank/DDBJ databases">
        <title>Caerostris extrusa draft genome.</title>
        <authorList>
            <person name="Kono N."/>
            <person name="Arakawa K."/>
        </authorList>
    </citation>
    <scope>NUCLEOTIDE SEQUENCE [LARGE SCALE GENOMIC DNA]</scope>
</reference>
<accession>A0AAV4UIY3</accession>
<dbReference type="SUPFAM" id="SSF56219">
    <property type="entry name" value="DNase I-like"/>
    <property type="match status" value="1"/>
</dbReference>
<dbReference type="InterPro" id="IPR036691">
    <property type="entry name" value="Endo/exonu/phosph_ase_sf"/>
</dbReference>
<dbReference type="EMBL" id="BPLR01012926">
    <property type="protein sequence ID" value="GIY57559.1"/>
    <property type="molecule type" value="Genomic_DNA"/>
</dbReference>
<name>A0AAV4UIY3_CAEEX</name>
<dbReference type="Gene3D" id="3.60.10.10">
    <property type="entry name" value="Endonuclease/exonuclease/phosphatase"/>
    <property type="match status" value="1"/>
</dbReference>
<keyword evidence="2" id="KW-1185">Reference proteome</keyword>
<evidence type="ECO:0008006" key="3">
    <source>
        <dbReference type="Google" id="ProtNLM"/>
    </source>
</evidence>
<evidence type="ECO:0000313" key="1">
    <source>
        <dbReference type="EMBL" id="GIY57559.1"/>
    </source>
</evidence>